<protein>
    <recommendedName>
        <fullName evidence="2">Magnesium transporter MgtE intracellular domain-containing protein</fullName>
    </recommendedName>
</protein>
<gene>
    <name evidence="1" type="ORF">LCGC14_2174270</name>
</gene>
<evidence type="ECO:0008006" key="2">
    <source>
        <dbReference type="Google" id="ProtNLM"/>
    </source>
</evidence>
<accession>A0A0F9GJZ5</accession>
<name>A0A0F9GJZ5_9ZZZZ</name>
<sequence>MIADLLADLPAEQRAEVIAGLVPAERAAIARLLIGSQSGQADEGGVK</sequence>
<organism evidence="1">
    <name type="scientific">marine sediment metagenome</name>
    <dbReference type="NCBI Taxonomy" id="412755"/>
    <lineage>
        <taxon>unclassified sequences</taxon>
        <taxon>metagenomes</taxon>
        <taxon>ecological metagenomes</taxon>
    </lineage>
</organism>
<proteinExistence type="predicted"/>
<comment type="caution">
    <text evidence="1">The sequence shown here is derived from an EMBL/GenBank/DDBJ whole genome shotgun (WGS) entry which is preliminary data.</text>
</comment>
<dbReference type="AlphaFoldDB" id="A0A0F9GJZ5"/>
<dbReference type="EMBL" id="LAZR01028139">
    <property type="protein sequence ID" value="KKL63522.1"/>
    <property type="molecule type" value="Genomic_DNA"/>
</dbReference>
<reference evidence="1" key="1">
    <citation type="journal article" date="2015" name="Nature">
        <title>Complex archaea that bridge the gap between prokaryotes and eukaryotes.</title>
        <authorList>
            <person name="Spang A."/>
            <person name="Saw J.H."/>
            <person name="Jorgensen S.L."/>
            <person name="Zaremba-Niedzwiedzka K."/>
            <person name="Martijn J."/>
            <person name="Lind A.E."/>
            <person name="van Eijk R."/>
            <person name="Schleper C."/>
            <person name="Guy L."/>
            <person name="Ettema T.J."/>
        </authorList>
    </citation>
    <scope>NUCLEOTIDE SEQUENCE</scope>
</reference>
<evidence type="ECO:0000313" key="1">
    <source>
        <dbReference type="EMBL" id="KKL63522.1"/>
    </source>
</evidence>